<keyword evidence="2" id="KW-0479">Metal-binding</keyword>
<organism evidence="8 9">
    <name type="scientific">Emticicia aquatilis</name>
    <dbReference type="NCBI Taxonomy" id="1537369"/>
    <lineage>
        <taxon>Bacteria</taxon>
        <taxon>Pseudomonadati</taxon>
        <taxon>Bacteroidota</taxon>
        <taxon>Cytophagia</taxon>
        <taxon>Cytophagales</taxon>
        <taxon>Leadbetterellaceae</taxon>
        <taxon>Emticicia</taxon>
    </lineage>
</organism>
<sequence>MEPTQLSRGQFLKQLGLSSAALMSFYCLGTTLTSCSKDSDTPTPTTTTGGTTGGTTGSADTGITGTAKGASIDFTIDLTNSNFKSLKTEGSFTYVEDIIIANAKGTFVALSKICTHQGTTIDYRSGSNDFLCPNHGSQFKTDGSVQKDPATKALTVYKTELLNNNNSLRIKA</sequence>
<keyword evidence="3" id="KW-0408">Iron</keyword>
<gene>
    <name evidence="8" type="ORF">GCM10011514_42500</name>
</gene>
<evidence type="ECO:0000256" key="1">
    <source>
        <dbReference type="ARBA" id="ARBA00022714"/>
    </source>
</evidence>
<keyword evidence="9" id="KW-1185">Reference proteome</keyword>
<dbReference type="PANTHER" id="PTHR10134">
    <property type="entry name" value="CYTOCHROME B-C1 COMPLEX SUBUNIT RIESKE, MITOCHONDRIAL"/>
    <property type="match status" value="1"/>
</dbReference>
<dbReference type="GO" id="GO:0051537">
    <property type="term" value="F:2 iron, 2 sulfur cluster binding"/>
    <property type="evidence" value="ECO:0007669"/>
    <property type="project" value="UniProtKB-KW"/>
</dbReference>
<dbReference type="InterPro" id="IPR036922">
    <property type="entry name" value="Rieske_2Fe-2S_sf"/>
</dbReference>
<comment type="caution">
    <text evidence="8">The sequence shown here is derived from an EMBL/GenBank/DDBJ whole genome shotgun (WGS) entry which is preliminary data.</text>
</comment>
<evidence type="ECO:0000313" key="8">
    <source>
        <dbReference type="EMBL" id="GGD73900.1"/>
    </source>
</evidence>
<accession>A0A917DWS6</accession>
<evidence type="ECO:0000256" key="5">
    <source>
        <dbReference type="ARBA" id="ARBA00023157"/>
    </source>
</evidence>
<dbReference type="InterPro" id="IPR014349">
    <property type="entry name" value="Rieske_Fe-S_prot"/>
</dbReference>
<keyword evidence="5" id="KW-1015">Disulfide bond</keyword>
<dbReference type="CDD" id="cd03467">
    <property type="entry name" value="Rieske"/>
    <property type="match status" value="1"/>
</dbReference>
<reference evidence="8" key="1">
    <citation type="journal article" date="2014" name="Int. J. Syst. Evol. Microbiol.">
        <title>Complete genome sequence of Corynebacterium casei LMG S-19264T (=DSM 44701T), isolated from a smear-ripened cheese.</title>
        <authorList>
            <consortium name="US DOE Joint Genome Institute (JGI-PGF)"/>
            <person name="Walter F."/>
            <person name="Albersmeier A."/>
            <person name="Kalinowski J."/>
            <person name="Ruckert C."/>
        </authorList>
    </citation>
    <scope>NUCLEOTIDE SEQUENCE</scope>
    <source>
        <strain evidence="8">CGMCC 1.15958</strain>
    </source>
</reference>
<reference evidence="8" key="2">
    <citation type="submission" date="2020-09" db="EMBL/GenBank/DDBJ databases">
        <authorList>
            <person name="Sun Q."/>
            <person name="Zhou Y."/>
        </authorList>
    </citation>
    <scope>NUCLEOTIDE SEQUENCE</scope>
    <source>
        <strain evidence="8">CGMCC 1.15958</strain>
    </source>
</reference>
<keyword evidence="1" id="KW-0001">2Fe-2S</keyword>
<dbReference type="Proteomes" id="UP000609064">
    <property type="component" value="Unassembled WGS sequence"/>
</dbReference>
<dbReference type="PROSITE" id="PS51296">
    <property type="entry name" value="RIESKE"/>
    <property type="match status" value="1"/>
</dbReference>
<proteinExistence type="predicted"/>
<dbReference type="EMBL" id="BMKK01000010">
    <property type="protein sequence ID" value="GGD73900.1"/>
    <property type="molecule type" value="Genomic_DNA"/>
</dbReference>
<evidence type="ECO:0000256" key="2">
    <source>
        <dbReference type="ARBA" id="ARBA00022723"/>
    </source>
</evidence>
<dbReference type="Pfam" id="PF00355">
    <property type="entry name" value="Rieske"/>
    <property type="match status" value="1"/>
</dbReference>
<protein>
    <recommendedName>
        <fullName evidence="7">Rieske domain-containing protein</fullName>
    </recommendedName>
</protein>
<feature type="domain" description="Rieske" evidence="7">
    <location>
        <begin position="98"/>
        <end position="168"/>
    </location>
</feature>
<name>A0A917DWS6_9BACT</name>
<dbReference type="SUPFAM" id="SSF50022">
    <property type="entry name" value="ISP domain"/>
    <property type="match status" value="1"/>
</dbReference>
<keyword evidence="4" id="KW-0411">Iron-sulfur</keyword>
<dbReference type="GO" id="GO:0046872">
    <property type="term" value="F:metal ion binding"/>
    <property type="evidence" value="ECO:0007669"/>
    <property type="project" value="UniProtKB-KW"/>
</dbReference>
<evidence type="ECO:0000259" key="7">
    <source>
        <dbReference type="PROSITE" id="PS51296"/>
    </source>
</evidence>
<dbReference type="Gene3D" id="2.102.10.10">
    <property type="entry name" value="Rieske [2Fe-2S] iron-sulphur domain"/>
    <property type="match status" value="1"/>
</dbReference>
<evidence type="ECO:0000256" key="4">
    <source>
        <dbReference type="ARBA" id="ARBA00023014"/>
    </source>
</evidence>
<dbReference type="AlphaFoldDB" id="A0A917DWS6"/>
<dbReference type="RefSeq" id="WP_188769166.1">
    <property type="nucleotide sequence ID" value="NZ_BMKK01000010.1"/>
</dbReference>
<feature type="region of interest" description="Disordered" evidence="6">
    <location>
        <begin position="35"/>
        <end position="62"/>
    </location>
</feature>
<evidence type="ECO:0000313" key="9">
    <source>
        <dbReference type="Proteomes" id="UP000609064"/>
    </source>
</evidence>
<dbReference type="InterPro" id="IPR017941">
    <property type="entry name" value="Rieske_2Fe-2S"/>
</dbReference>
<evidence type="ECO:0000256" key="3">
    <source>
        <dbReference type="ARBA" id="ARBA00023004"/>
    </source>
</evidence>
<evidence type="ECO:0000256" key="6">
    <source>
        <dbReference type="SAM" id="MobiDB-lite"/>
    </source>
</evidence>